<proteinExistence type="predicted"/>
<dbReference type="InterPro" id="IPR049049">
    <property type="entry name" value="Beta-AFase-like_GH127_C"/>
</dbReference>
<evidence type="ECO:0000259" key="3">
    <source>
        <dbReference type="Pfam" id="PF20737"/>
    </source>
</evidence>
<gene>
    <name evidence="4" type="ORF">MACH08_12190</name>
</gene>
<comment type="caution">
    <text evidence="4">The sequence shown here is derived from an EMBL/GenBank/DDBJ whole genome shotgun (WGS) entry which is preliminary data.</text>
</comment>
<evidence type="ECO:0000259" key="1">
    <source>
        <dbReference type="Pfam" id="PF07944"/>
    </source>
</evidence>
<organism evidence="4 5">
    <name type="scientific">Oceanobacillus kimchii</name>
    <dbReference type="NCBI Taxonomy" id="746691"/>
    <lineage>
        <taxon>Bacteria</taxon>
        <taxon>Bacillati</taxon>
        <taxon>Bacillota</taxon>
        <taxon>Bacilli</taxon>
        <taxon>Bacillales</taxon>
        <taxon>Bacillaceae</taxon>
        <taxon>Oceanobacillus</taxon>
    </lineage>
</organism>
<dbReference type="PANTHER" id="PTHR43465">
    <property type="entry name" value="DUF1680 DOMAIN PROTEIN (AFU_ORTHOLOGUE AFUA_1G08910)"/>
    <property type="match status" value="1"/>
</dbReference>
<evidence type="ECO:0000313" key="4">
    <source>
        <dbReference type="EMBL" id="GLO65435.1"/>
    </source>
</evidence>
<dbReference type="InterPro" id="IPR049174">
    <property type="entry name" value="Beta-AFase-like"/>
</dbReference>
<accession>A0ABQ5TG46</accession>
<name>A0ABQ5TG46_9BACI</name>
<dbReference type="Pfam" id="PF07944">
    <property type="entry name" value="Beta-AFase-like_GH127_cat"/>
    <property type="match status" value="1"/>
</dbReference>
<dbReference type="InterPro" id="IPR012878">
    <property type="entry name" value="Beta-AFase-like_GH127_cat"/>
</dbReference>
<dbReference type="PANTHER" id="PTHR43465:SF2">
    <property type="entry name" value="DUF1680 DOMAIN PROTEIN (AFU_ORTHOLOGUE AFUA_1G08910)"/>
    <property type="match status" value="1"/>
</dbReference>
<sequence length="638" mass="73934">MDKITMKDSFWNNYLQLVKEEVIPYQWEALNDRIPNTEPSRAIKNFKIAAGEAEGKFYGMVFQDSDVAKWLEAVAYSLEHFPDQKLEETADELINLLEKAQLDDGYLNTYYTVAEPNNRWTNVRDNHELYCAGHLIEAAVTYYRVTGKDKFLNVMCKYADYIVDTFGEEDSKIHGYPGHQEIELALVKLYDVTGIEKYLNLSKYFIDERGRQPHYFDIEKEARNDKNAFFYPKEYEYHQAHQPVRGQEKAVGHSVRAIYMYSAMADLALKTNDESLIEASKRLWNNVTSQQMYITGGVGSEEFGESFSFDYDLPNDISYTETCASIALVFWAKRMLDLHVNRKYADVMEKALYNGTISGMSLDGKSFFYVNPLEVFPKATERHSHHHVKPVRQKWFNCACCPPNLARLISSIHHYIYSKREDQLFIHLYCGNESSIEVNNQIVDIEQKTDYPWDGKVSVFINPTYQSEFTIALRLPGWCDNPFLNVNGEEMDIQSIEQGGYVYINRTWKKGDSIELLLPMSVKQMKAHPLVRQNIGKVALQRGPIIYCLEEIDNGENLQQIFVDTNKNYLDAEFDSELLGGVVKLFGTAYRLDSSLWKEDCLYAESKMNLTPIEVKAIPYYSWCNRKPGEMLVWINEK</sequence>
<dbReference type="Proteomes" id="UP001275436">
    <property type="component" value="Unassembled WGS sequence"/>
</dbReference>
<feature type="domain" description="Non-reducing end beta-L-arabinofuranosidase-like GH127 C-terminal" evidence="3">
    <location>
        <begin position="522"/>
        <end position="636"/>
    </location>
</feature>
<evidence type="ECO:0000259" key="2">
    <source>
        <dbReference type="Pfam" id="PF20736"/>
    </source>
</evidence>
<dbReference type="Pfam" id="PF20737">
    <property type="entry name" value="Glyco_hydro127C"/>
    <property type="match status" value="1"/>
</dbReference>
<dbReference type="InterPro" id="IPR049046">
    <property type="entry name" value="Beta-AFase-like_GH127_middle"/>
</dbReference>
<feature type="domain" description="Non-reducing end beta-L-arabinofuranosidase-like GH127 catalytic" evidence="1">
    <location>
        <begin position="4"/>
        <end position="412"/>
    </location>
</feature>
<dbReference type="EMBL" id="BSKO01000001">
    <property type="protein sequence ID" value="GLO65435.1"/>
    <property type="molecule type" value="Genomic_DNA"/>
</dbReference>
<dbReference type="InterPro" id="IPR008928">
    <property type="entry name" value="6-hairpin_glycosidase_sf"/>
</dbReference>
<keyword evidence="5" id="KW-1185">Reference proteome</keyword>
<evidence type="ECO:0008006" key="6">
    <source>
        <dbReference type="Google" id="ProtNLM"/>
    </source>
</evidence>
<dbReference type="Pfam" id="PF20736">
    <property type="entry name" value="Glyco_hydro127M"/>
    <property type="match status" value="1"/>
</dbReference>
<evidence type="ECO:0000313" key="5">
    <source>
        <dbReference type="Proteomes" id="UP001275436"/>
    </source>
</evidence>
<dbReference type="Gene3D" id="1.50.10.10">
    <property type="match status" value="1"/>
</dbReference>
<dbReference type="InterPro" id="IPR012341">
    <property type="entry name" value="6hp_glycosidase-like_sf"/>
</dbReference>
<reference evidence="4 5" key="1">
    <citation type="submission" date="2023-02" db="EMBL/GenBank/DDBJ databases">
        <title>Oceanobacillus kimchii IFOP_LL358 isolated form Alexandrium catenella lab strain.</title>
        <authorList>
            <person name="Gajardo G."/>
            <person name="Ueki S."/>
            <person name="Maruyama F."/>
        </authorList>
    </citation>
    <scope>NUCLEOTIDE SEQUENCE [LARGE SCALE GENOMIC DNA]</scope>
    <source>
        <strain evidence="4 5">IFOP_LL358</strain>
    </source>
</reference>
<feature type="domain" description="Non-reducing end beta-L-arabinofuranosidase-like GH127 middle" evidence="2">
    <location>
        <begin position="424"/>
        <end position="520"/>
    </location>
</feature>
<dbReference type="SUPFAM" id="SSF48208">
    <property type="entry name" value="Six-hairpin glycosidases"/>
    <property type="match status" value="1"/>
</dbReference>
<protein>
    <recommendedName>
        <fullName evidence="6">Glycoside hydrolase family 127 protein</fullName>
    </recommendedName>
</protein>